<keyword evidence="3" id="KW-1185">Reference proteome</keyword>
<feature type="compositionally biased region" description="Low complexity" evidence="1">
    <location>
        <begin position="18"/>
        <end position="29"/>
    </location>
</feature>
<dbReference type="Proteomes" id="UP000199199">
    <property type="component" value="Unassembled WGS sequence"/>
</dbReference>
<accession>A0A1I6UI54</accession>
<proteinExistence type="predicted"/>
<dbReference type="OrthoDB" id="300423at2157"/>
<feature type="region of interest" description="Disordered" evidence="1">
    <location>
        <begin position="1"/>
        <end position="89"/>
    </location>
</feature>
<dbReference type="InterPro" id="IPR058276">
    <property type="entry name" value="DUF7970"/>
</dbReference>
<evidence type="ECO:0000313" key="3">
    <source>
        <dbReference type="Proteomes" id="UP000199199"/>
    </source>
</evidence>
<gene>
    <name evidence="2" type="ORF">SAMN04488556_3897</name>
</gene>
<dbReference type="RefSeq" id="WP_092907112.1">
    <property type="nucleotide sequence ID" value="NZ_FOZS01000004.1"/>
</dbReference>
<dbReference type="EMBL" id="FOZS01000004">
    <property type="protein sequence ID" value="SFT01156.1"/>
    <property type="molecule type" value="Genomic_DNA"/>
</dbReference>
<dbReference type="AlphaFoldDB" id="A0A1I6UI54"/>
<protein>
    <submittedName>
        <fullName evidence="2">Uncharacterized protein</fullName>
    </submittedName>
</protein>
<evidence type="ECO:0000256" key="1">
    <source>
        <dbReference type="SAM" id="MobiDB-lite"/>
    </source>
</evidence>
<evidence type="ECO:0000313" key="2">
    <source>
        <dbReference type="EMBL" id="SFT01156.1"/>
    </source>
</evidence>
<name>A0A1I6UI54_9EURY</name>
<organism evidence="2 3">
    <name type="scientific">Halostagnicola kamekurae</name>
    <dbReference type="NCBI Taxonomy" id="619731"/>
    <lineage>
        <taxon>Archaea</taxon>
        <taxon>Methanobacteriati</taxon>
        <taxon>Methanobacteriota</taxon>
        <taxon>Stenosarchaea group</taxon>
        <taxon>Halobacteria</taxon>
        <taxon>Halobacteriales</taxon>
        <taxon>Natrialbaceae</taxon>
        <taxon>Halostagnicola</taxon>
    </lineage>
</organism>
<feature type="compositionally biased region" description="Acidic residues" evidence="1">
    <location>
        <begin position="1"/>
        <end position="15"/>
    </location>
</feature>
<dbReference type="Pfam" id="PF25925">
    <property type="entry name" value="DUF7970"/>
    <property type="match status" value="1"/>
</dbReference>
<reference evidence="3" key="1">
    <citation type="submission" date="2016-10" db="EMBL/GenBank/DDBJ databases">
        <authorList>
            <person name="Varghese N."/>
            <person name="Submissions S."/>
        </authorList>
    </citation>
    <scope>NUCLEOTIDE SEQUENCE [LARGE SCALE GENOMIC DNA]</scope>
    <source>
        <strain evidence="3">DSM 22427</strain>
    </source>
</reference>
<feature type="compositionally biased region" description="Low complexity" evidence="1">
    <location>
        <begin position="40"/>
        <end position="61"/>
    </location>
</feature>
<sequence>MSNPFDDLDSDDDGNVDGGNVDDGNIDAGTTEQTTNPTGEPATESASTTQTAKQATKPQTTGEEQKSPSAEATSPADAGPGFEYSDVRQKPLYARDETWNELEDKLGIEVTPELRRMEIRDEETREVHDAILKVALEHIDEVPEQIHRTREDSLE</sequence>